<dbReference type="Pfam" id="PF00654">
    <property type="entry name" value="Voltage_CLC"/>
    <property type="match status" value="1"/>
</dbReference>
<proteinExistence type="predicted"/>
<evidence type="ECO:0000256" key="8">
    <source>
        <dbReference type="ARBA" id="ARBA00023214"/>
    </source>
</evidence>
<feature type="transmembrane region" description="Helical" evidence="10">
    <location>
        <begin position="272"/>
        <end position="290"/>
    </location>
</feature>
<feature type="transmembrane region" description="Helical" evidence="10">
    <location>
        <begin position="341"/>
        <end position="363"/>
    </location>
</feature>
<feature type="transmembrane region" description="Helical" evidence="10">
    <location>
        <begin position="115"/>
        <end position="135"/>
    </location>
</feature>
<keyword evidence="2" id="KW-0813">Transport</keyword>
<dbReference type="CDD" id="cd01033">
    <property type="entry name" value="ClC_like"/>
    <property type="match status" value="1"/>
</dbReference>
<dbReference type="PANTHER" id="PTHR43427:SF6">
    <property type="entry name" value="CHLORIDE CHANNEL PROTEIN CLC-E"/>
    <property type="match status" value="1"/>
</dbReference>
<feature type="transmembrane region" description="Helical" evidence="10">
    <location>
        <begin position="310"/>
        <end position="329"/>
    </location>
</feature>
<keyword evidence="4 10" id="KW-1133">Transmembrane helix</keyword>
<keyword evidence="8" id="KW-0868">Chloride</keyword>
<dbReference type="AlphaFoldDB" id="K6GSU0"/>
<evidence type="ECO:0000256" key="10">
    <source>
        <dbReference type="SAM" id="Phobius"/>
    </source>
</evidence>
<dbReference type="Proteomes" id="UP000006272">
    <property type="component" value="Unassembled WGS sequence"/>
</dbReference>
<keyword evidence="9" id="KW-0407">Ion channel</keyword>
<keyword evidence="5" id="KW-0406">Ion transport</keyword>
<protein>
    <submittedName>
        <fullName evidence="11">Chloride channel protein EriC</fullName>
    </submittedName>
</protein>
<keyword evidence="3 10" id="KW-0812">Transmembrane</keyword>
<feature type="transmembrane region" description="Helical" evidence="10">
    <location>
        <begin position="75"/>
        <end position="95"/>
    </location>
</feature>
<dbReference type="PANTHER" id="PTHR43427">
    <property type="entry name" value="CHLORIDE CHANNEL PROTEIN CLC-E"/>
    <property type="match status" value="1"/>
</dbReference>
<feature type="transmembrane region" description="Helical" evidence="10">
    <location>
        <begin position="20"/>
        <end position="44"/>
    </location>
</feature>
<name>K6GSU0_9BACT</name>
<dbReference type="GO" id="GO:0034707">
    <property type="term" value="C:chloride channel complex"/>
    <property type="evidence" value="ECO:0007669"/>
    <property type="project" value="UniProtKB-KW"/>
</dbReference>
<feature type="transmembrane region" description="Helical" evidence="10">
    <location>
        <begin position="232"/>
        <end position="251"/>
    </location>
</feature>
<evidence type="ECO:0000313" key="11">
    <source>
        <dbReference type="EMBL" id="EKO40016.1"/>
    </source>
</evidence>
<comment type="subcellular location">
    <subcellularLocation>
        <location evidence="1">Membrane</location>
        <topology evidence="1">Multi-pass membrane protein</topology>
    </subcellularLocation>
</comment>
<evidence type="ECO:0000256" key="6">
    <source>
        <dbReference type="ARBA" id="ARBA00023136"/>
    </source>
</evidence>
<evidence type="ECO:0000256" key="7">
    <source>
        <dbReference type="ARBA" id="ARBA00023173"/>
    </source>
</evidence>
<dbReference type="GO" id="GO:0005254">
    <property type="term" value="F:chloride channel activity"/>
    <property type="evidence" value="ECO:0007669"/>
    <property type="project" value="UniProtKB-KW"/>
</dbReference>
<feature type="transmembrane region" description="Helical" evidence="10">
    <location>
        <begin position="369"/>
        <end position="392"/>
    </location>
</feature>
<evidence type="ECO:0000313" key="12">
    <source>
        <dbReference type="Proteomes" id="UP000006272"/>
    </source>
</evidence>
<gene>
    <name evidence="11" type="ORF">B193_1237</name>
</gene>
<accession>K6GSU0</accession>
<sequence>MTTDNNTMAPATRSSLTRLACVAVLTGVVAGLGGMGLALLLHFIQHVGFGYDMYQWHGAKSFLEGVSATTPVRRVAVLGLCGLVAGGGWWIVYGFCKPLVSIRKAVSGGGHEMPFWATILHALLQIVTVALGSPLGREVAPRELAAVLAGKLARAARLTVEETRVMVACAAGAGLAAVYNVPVGGMLFTLEALLGSFRVASLLPAMTTSVIAAMVAWIGLGDVSPYVLPQLAISPSLVAWSATMGPLFGAAAFGFSKSSALARGHAPRDWRLVPSCLILFTALGGASVYYPALLGNGKGPLQLSLFSDMTAGLAAVLFTLKFVFIMGSLRAGAEGGLLTPGMTLGAMLATVAGSVWGLAFPAIEPASLAIIGAGAFLASSMNMPVTAVVLVFEFTRFNHDFFYPMLLAVAGSYATYTWLARRGAGRP</sequence>
<dbReference type="PATRIC" id="fig|1206767.3.peg.1206"/>
<evidence type="ECO:0000256" key="3">
    <source>
        <dbReference type="ARBA" id="ARBA00022692"/>
    </source>
</evidence>
<dbReference type="PRINTS" id="PR00762">
    <property type="entry name" value="CLCHANNEL"/>
</dbReference>
<evidence type="ECO:0000256" key="4">
    <source>
        <dbReference type="ARBA" id="ARBA00022989"/>
    </source>
</evidence>
<feature type="transmembrane region" description="Helical" evidence="10">
    <location>
        <begin position="165"/>
        <end position="190"/>
    </location>
</feature>
<feature type="transmembrane region" description="Helical" evidence="10">
    <location>
        <begin position="401"/>
        <end position="419"/>
    </location>
</feature>
<dbReference type="SUPFAM" id="SSF81340">
    <property type="entry name" value="Clc chloride channel"/>
    <property type="match status" value="1"/>
</dbReference>
<keyword evidence="6 10" id="KW-0472">Membrane</keyword>
<dbReference type="InterPro" id="IPR050368">
    <property type="entry name" value="ClC-type_chloride_channel"/>
</dbReference>
<evidence type="ECO:0000256" key="2">
    <source>
        <dbReference type="ARBA" id="ARBA00022448"/>
    </source>
</evidence>
<evidence type="ECO:0000256" key="5">
    <source>
        <dbReference type="ARBA" id="ARBA00023065"/>
    </source>
</evidence>
<feature type="transmembrane region" description="Helical" evidence="10">
    <location>
        <begin position="202"/>
        <end position="220"/>
    </location>
</feature>
<keyword evidence="7" id="KW-0869">Chloride channel</keyword>
<organism evidence="11 12">
    <name type="scientific">Solidesulfovibrio magneticus str. Maddingley MBC34</name>
    <dbReference type="NCBI Taxonomy" id="1206767"/>
    <lineage>
        <taxon>Bacteria</taxon>
        <taxon>Pseudomonadati</taxon>
        <taxon>Thermodesulfobacteriota</taxon>
        <taxon>Desulfovibrionia</taxon>
        <taxon>Desulfovibrionales</taxon>
        <taxon>Desulfovibrionaceae</taxon>
        <taxon>Solidesulfovibrio</taxon>
    </lineage>
</organism>
<dbReference type="Gene3D" id="1.10.3080.10">
    <property type="entry name" value="Clc chloride channel"/>
    <property type="match status" value="1"/>
</dbReference>
<reference evidence="11 12" key="1">
    <citation type="submission" date="2012-07" db="EMBL/GenBank/DDBJ databases">
        <title>Draft genome sequence of Desulfovibrio magneticus str. Maddingley MBC34 obtained from a metagenomic sequence of a methanogenic enrichment isolated from coal-seam formation water in Victoria, Australia.</title>
        <authorList>
            <person name="Greenfield P."/>
            <person name="Hendry P."/>
            <person name="Li D."/>
            <person name="Rosewarne C.P."/>
            <person name="Tran-Dinh N."/>
            <person name="Elbourne L.D.H."/>
            <person name="Paulsen I.T."/>
            <person name="Midgley D.J."/>
        </authorList>
    </citation>
    <scope>NUCLEOTIDE SEQUENCE [LARGE SCALE GENOMIC DNA]</scope>
    <source>
        <strain evidence="12">Maddingley MBC34</strain>
    </source>
</reference>
<dbReference type="InterPro" id="IPR001807">
    <property type="entry name" value="ClC"/>
</dbReference>
<evidence type="ECO:0000256" key="1">
    <source>
        <dbReference type="ARBA" id="ARBA00004141"/>
    </source>
</evidence>
<dbReference type="EMBL" id="ALAO01000097">
    <property type="protein sequence ID" value="EKO40016.1"/>
    <property type="molecule type" value="Genomic_DNA"/>
</dbReference>
<comment type="caution">
    <text evidence="11">The sequence shown here is derived from an EMBL/GenBank/DDBJ whole genome shotgun (WGS) entry which is preliminary data.</text>
</comment>
<evidence type="ECO:0000256" key="9">
    <source>
        <dbReference type="ARBA" id="ARBA00023303"/>
    </source>
</evidence>
<dbReference type="InterPro" id="IPR014743">
    <property type="entry name" value="Cl-channel_core"/>
</dbReference>